<organism evidence="5 6">
    <name type="scientific">Bittarella massiliensis</name>
    <name type="common">ex Durand et al. 2017</name>
    <dbReference type="NCBI Taxonomy" id="1720313"/>
    <lineage>
        <taxon>Bacteria</taxon>
        <taxon>Bacillati</taxon>
        <taxon>Bacillota</taxon>
        <taxon>Clostridia</taxon>
        <taxon>Eubacteriales</taxon>
        <taxon>Oscillospiraceae</taxon>
        <taxon>Bittarella (ex Durand et al. 2017)</taxon>
    </lineage>
</organism>
<dbReference type="SUPFAM" id="SSF53633">
    <property type="entry name" value="Carbamate kinase-like"/>
    <property type="match status" value="1"/>
</dbReference>
<dbReference type="GO" id="GO:0004349">
    <property type="term" value="F:glutamate 5-kinase activity"/>
    <property type="evidence" value="ECO:0007669"/>
    <property type="project" value="TreeGrafter"/>
</dbReference>
<protein>
    <submittedName>
        <fullName evidence="5">Glutamate 5-kinase</fullName>
    </submittedName>
</protein>
<dbReference type="InterPro" id="IPR036393">
    <property type="entry name" value="AceGlu_kinase-like_sf"/>
</dbReference>
<evidence type="ECO:0000256" key="3">
    <source>
        <dbReference type="ARBA" id="ARBA00022777"/>
    </source>
</evidence>
<sequence>RQDPTARIIRRVEKIDEQVRALAGGAGSRRGTGGMITKIHAAEIFTATGGDMVIINGDNPRLLSDVFDGKPVGTTFVGQEGEI</sequence>
<feature type="non-terminal residue" evidence="5">
    <location>
        <position position="1"/>
    </location>
</feature>
<dbReference type="Gene3D" id="3.40.1160.10">
    <property type="entry name" value="Acetylglutamate kinase-like"/>
    <property type="match status" value="1"/>
</dbReference>
<keyword evidence="4" id="KW-0067">ATP-binding</keyword>
<evidence type="ECO:0000313" key="5">
    <source>
        <dbReference type="EMBL" id="MCQ4950673.1"/>
    </source>
</evidence>
<accession>A0AAW5KDU6</accession>
<name>A0AAW5KDU6_9FIRM</name>
<evidence type="ECO:0000256" key="4">
    <source>
        <dbReference type="ARBA" id="ARBA00022840"/>
    </source>
</evidence>
<dbReference type="GO" id="GO:0005524">
    <property type="term" value="F:ATP binding"/>
    <property type="evidence" value="ECO:0007669"/>
    <property type="project" value="UniProtKB-KW"/>
</dbReference>
<proteinExistence type="predicted"/>
<keyword evidence="3" id="KW-0418">Kinase</keyword>
<dbReference type="EMBL" id="JANGAB010000119">
    <property type="protein sequence ID" value="MCQ4950673.1"/>
    <property type="molecule type" value="Genomic_DNA"/>
</dbReference>
<dbReference type="Proteomes" id="UP001205063">
    <property type="component" value="Unassembled WGS sequence"/>
</dbReference>
<dbReference type="GO" id="GO:0005829">
    <property type="term" value="C:cytosol"/>
    <property type="evidence" value="ECO:0007669"/>
    <property type="project" value="TreeGrafter"/>
</dbReference>
<dbReference type="AlphaFoldDB" id="A0AAW5KDU6"/>
<keyword evidence="1" id="KW-0808">Transferase</keyword>
<comment type="caution">
    <text evidence="5">The sequence shown here is derived from an EMBL/GenBank/DDBJ whole genome shotgun (WGS) entry which is preliminary data.</text>
</comment>
<dbReference type="PANTHER" id="PTHR43654">
    <property type="entry name" value="GLUTAMATE 5-KINASE"/>
    <property type="match status" value="1"/>
</dbReference>
<reference evidence="5" key="1">
    <citation type="submission" date="2022-06" db="EMBL/GenBank/DDBJ databases">
        <title>Isolation of gut microbiota from human fecal samples.</title>
        <authorList>
            <person name="Pamer E.G."/>
            <person name="Barat B."/>
            <person name="Waligurski E."/>
            <person name="Medina S."/>
            <person name="Paddock L."/>
            <person name="Mostad J."/>
        </authorList>
    </citation>
    <scope>NUCLEOTIDE SEQUENCE</scope>
    <source>
        <strain evidence="5">DFI.7.96</strain>
    </source>
</reference>
<evidence type="ECO:0000256" key="2">
    <source>
        <dbReference type="ARBA" id="ARBA00022741"/>
    </source>
</evidence>
<evidence type="ECO:0000313" key="6">
    <source>
        <dbReference type="Proteomes" id="UP001205063"/>
    </source>
</evidence>
<dbReference type="PANTHER" id="PTHR43654:SF1">
    <property type="entry name" value="ISOPENTENYL PHOSPHATE KINASE"/>
    <property type="match status" value="1"/>
</dbReference>
<keyword evidence="2" id="KW-0547">Nucleotide-binding</keyword>
<gene>
    <name evidence="5" type="ORF">NE646_13605</name>
</gene>
<evidence type="ECO:0000256" key="1">
    <source>
        <dbReference type="ARBA" id="ARBA00022679"/>
    </source>
</evidence>